<dbReference type="GO" id="GO:0045905">
    <property type="term" value="P:positive regulation of translational termination"/>
    <property type="evidence" value="ECO:0007669"/>
    <property type="project" value="InterPro"/>
</dbReference>
<dbReference type="PROSITE" id="PS00302">
    <property type="entry name" value="IF5A_HYPUSINE"/>
    <property type="match status" value="1"/>
</dbReference>
<evidence type="ECO:0000313" key="13">
    <source>
        <dbReference type="EMBL" id="HEH35179.1"/>
    </source>
</evidence>
<keyword evidence="6 11" id="KW-0396">Initiation factor</keyword>
<dbReference type="InterPro" id="IPR001884">
    <property type="entry name" value="IF5A-like"/>
</dbReference>
<reference evidence="13" key="1">
    <citation type="journal article" date="2020" name="mSystems">
        <title>Genome- and Community-Level Interaction Insights into Carbon Utilization and Element Cycling Functions of Hydrothermarchaeota in Hydrothermal Sediment.</title>
        <authorList>
            <person name="Zhou Z."/>
            <person name="Liu Y."/>
            <person name="Xu W."/>
            <person name="Pan J."/>
            <person name="Luo Z.H."/>
            <person name="Li M."/>
        </authorList>
    </citation>
    <scope>NUCLEOTIDE SEQUENCE [LARGE SCALE GENOMIC DNA]</scope>
    <source>
        <strain evidence="13">SpSt-26</strain>
    </source>
</reference>
<evidence type="ECO:0000259" key="12">
    <source>
        <dbReference type="SMART" id="SM01376"/>
    </source>
</evidence>
<evidence type="ECO:0000256" key="4">
    <source>
        <dbReference type="ARBA" id="ARBA00016327"/>
    </source>
</evidence>
<dbReference type="InterPro" id="IPR012340">
    <property type="entry name" value="NA-bd_OB-fold"/>
</dbReference>
<evidence type="ECO:0000256" key="5">
    <source>
        <dbReference type="ARBA" id="ARBA00022490"/>
    </source>
</evidence>
<dbReference type="InterPro" id="IPR048670">
    <property type="entry name" value="IF5A-like_N"/>
</dbReference>
<dbReference type="GO" id="GO:0003743">
    <property type="term" value="F:translation initiation factor activity"/>
    <property type="evidence" value="ECO:0007669"/>
    <property type="project" value="UniProtKB-UniRule"/>
</dbReference>
<organism evidence="13">
    <name type="scientific">Archaeoglobus fulgidus</name>
    <dbReference type="NCBI Taxonomy" id="2234"/>
    <lineage>
        <taxon>Archaea</taxon>
        <taxon>Methanobacteriati</taxon>
        <taxon>Methanobacteriota</taxon>
        <taxon>Archaeoglobi</taxon>
        <taxon>Archaeoglobales</taxon>
        <taxon>Archaeoglobaceae</taxon>
        <taxon>Archaeoglobus</taxon>
    </lineage>
</organism>
<evidence type="ECO:0000256" key="2">
    <source>
        <dbReference type="ARBA" id="ARBA00004496"/>
    </source>
</evidence>
<evidence type="ECO:0000256" key="3">
    <source>
        <dbReference type="ARBA" id="ARBA00006016"/>
    </source>
</evidence>
<evidence type="ECO:0000256" key="7">
    <source>
        <dbReference type="ARBA" id="ARBA00022917"/>
    </source>
</evidence>
<dbReference type="FunFam" id="2.30.30.30:FF:000038">
    <property type="entry name" value="Translation initiation factor 5A"/>
    <property type="match status" value="1"/>
</dbReference>
<dbReference type="PIRSF" id="PIRSF003025">
    <property type="entry name" value="eIF5A"/>
    <property type="match status" value="1"/>
</dbReference>
<proteinExistence type="inferred from homology"/>
<comment type="subcellular location">
    <subcellularLocation>
        <location evidence="2 11">Cytoplasm</location>
    </subcellularLocation>
</comment>
<evidence type="ECO:0000256" key="1">
    <source>
        <dbReference type="ARBA" id="ARBA00003980"/>
    </source>
</evidence>
<dbReference type="SMART" id="SM01376">
    <property type="entry name" value="eIF-5a"/>
    <property type="match status" value="1"/>
</dbReference>
<feature type="domain" description="Translation initiation factor 5A C-terminal" evidence="12">
    <location>
        <begin position="68"/>
        <end position="128"/>
    </location>
</feature>
<dbReference type="GO" id="GO:0005737">
    <property type="term" value="C:cytoplasm"/>
    <property type="evidence" value="ECO:0007669"/>
    <property type="project" value="UniProtKB-SubCell"/>
</dbReference>
<evidence type="ECO:0000256" key="8">
    <source>
        <dbReference type="ARBA" id="ARBA00023071"/>
    </source>
</evidence>
<keyword evidence="5 11" id="KW-0963">Cytoplasm</keyword>
<comment type="function">
    <text evidence="1 11">Functions by promoting the formation of the first peptide bond.</text>
</comment>
<dbReference type="CDD" id="cd04467">
    <property type="entry name" value="S1_aIF5A"/>
    <property type="match status" value="1"/>
</dbReference>
<dbReference type="HAMAP" id="MF_00085">
    <property type="entry name" value="eIF_5A"/>
    <property type="match status" value="1"/>
</dbReference>
<dbReference type="SUPFAM" id="SSF50249">
    <property type="entry name" value="Nucleic acid-binding proteins"/>
    <property type="match status" value="1"/>
</dbReference>
<dbReference type="SUPFAM" id="SSF50104">
    <property type="entry name" value="Translation proteins SH3-like domain"/>
    <property type="match status" value="1"/>
</dbReference>
<dbReference type="InterPro" id="IPR014722">
    <property type="entry name" value="Rib_uL2_dom2"/>
</dbReference>
<dbReference type="NCBIfam" id="TIGR00037">
    <property type="entry name" value="eIF_5A"/>
    <property type="match status" value="1"/>
</dbReference>
<dbReference type="Gene3D" id="2.30.30.30">
    <property type="match status" value="1"/>
</dbReference>
<dbReference type="GO" id="GO:0045901">
    <property type="term" value="P:positive regulation of translational elongation"/>
    <property type="evidence" value="ECO:0007669"/>
    <property type="project" value="InterPro"/>
</dbReference>
<gene>
    <name evidence="13" type="primary">eif5A</name>
    <name evidence="11" type="synonym">eif5a</name>
    <name evidence="13" type="ORF">ENP88_03295</name>
</gene>
<dbReference type="NCBIfam" id="NF003076">
    <property type="entry name" value="PRK03999.1"/>
    <property type="match status" value="1"/>
</dbReference>
<dbReference type="EMBL" id="DSLA01000053">
    <property type="protein sequence ID" value="HEH35179.1"/>
    <property type="molecule type" value="Genomic_DNA"/>
</dbReference>
<comment type="similarity">
    <text evidence="3 11">Belongs to the eIF-5A family.</text>
</comment>
<dbReference type="InterPro" id="IPR020189">
    <property type="entry name" value="IF5A_C"/>
</dbReference>
<feature type="modified residue" description="Hypusine" evidence="11">
    <location>
        <position position="35"/>
    </location>
</feature>
<evidence type="ECO:0000256" key="9">
    <source>
        <dbReference type="ARBA" id="ARBA00032030"/>
    </source>
</evidence>
<keyword evidence="8 11" id="KW-0385">Hypusine</keyword>
<dbReference type="AlphaFoldDB" id="A0A7J2THE5"/>
<dbReference type="GO" id="GO:0043022">
    <property type="term" value="F:ribosome binding"/>
    <property type="evidence" value="ECO:0007669"/>
    <property type="project" value="InterPro"/>
</dbReference>
<dbReference type="PANTHER" id="PTHR11673">
    <property type="entry name" value="TRANSLATION INITIATION FACTOR 5A FAMILY MEMBER"/>
    <property type="match status" value="1"/>
</dbReference>
<dbReference type="Gene3D" id="2.40.50.140">
    <property type="entry name" value="Nucleic acid-binding proteins"/>
    <property type="match status" value="1"/>
</dbReference>
<dbReference type="InterPro" id="IPR008991">
    <property type="entry name" value="Translation_prot_SH3-like_sf"/>
</dbReference>
<accession>A0A7J2THE5</accession>
<dbReference type="Pfam" id="PF21485">
    <property type="entry name" value="IF5A-like_N"/>
    <property type="match status" value="1"/>
</dbReference>
<dbReference type="InterPro" id="IPR019769">
    <property type="entry name" value="Trans_elong_IF5A_hypusine_site"/>
</dbReference>
<protein>
    <recommendedName>
        <fullName evidence="4 11">Translation initiation factor 5A</fullName>
    </recommendedName>
    <alternativeName>
        <fullName evidence="10 11">Hypusine-containing protein</fullName>
    </alternativeName>
    <alternativeName>
        <fullName evidence="9 11">eIF-5A</fullName>
    </alternativeName>
</protein>
<evidence type="ECO:0000256" key="11">
    <source>
        <dbReference type="HAMAP-Rule" id="MF_00085"/>
    </source>
</evidence>
<keyword evidence="7 11" id="KW-0648">Protein biosynthesis</keyword>
<dbReference type="GO" id="GO:0003746">
    <property type="term" value="F:translation elongation factor activity"/>
    <property type="evidence" value="ECO:0007669"/>
    <property type="project" value="InterPro"/>
</dbReference>
<comment type="caution">
    <text evidence="13">The sequence shown here is derived from an EMBL/GenBank/DDBJ whole genome shotgun (WGS) entry which is preliminary data.</text>
</comment>
<dbReference type="Pfam" id="PF01287">
    <property type="entry name" value="eIF-5a"/>
    <property type="match status" value="1"/>
</dbReference>
<dbReference type="GO" id="GO:0003723">
    <property type="term" value="F:RNA binding"/>
    <property type="evidence" value="ECO:0007669"/>
    <property type="project" value="InterPro"/>
</dbReference>
<name>A0A7J2THE5_ARCFL</name>
<sequence length="128" mass="14335">MKEQVEVRQLREGGYIVIDDEPCEILSISVSKPGKHGAAKARIDAIGIFDSQKRSIVEPVTAKVYVPVVERKRAQVLSVTKDNAQLMDLSTFETFELPIPENLKEKIQAGVEVIYLESLGKRKIERLA</sequence>
<dbReference type="InterPro" id="IPR022847">
    <property type="entry name" value="Transl_elong_IF5A_arc"/>
</dbReference>
<evidence type="ECO:0000256" key="6">
    <source>
        <dbReference type="ARBA" id="ARBA00022540"/>
    </source>
</evidence>
<evidence type="ECO:0000256" key="10">
    <source>
        <dbReference type="ARBA" id="ARBA00032163"/>
    </source>
</evidence>